<accession>X6LZ50</accession>
<dbReference type="InterPro" id="IPR000185">
    <property type="entry name" value="SecA"/>
</dbReference>
<proteinExistence type="predicted"/>
<evidence type="ECO:0000313" key="4">
    <source>
        <dbReference type="Proteomes" id="UP000023152"/>
    </source>
</evidence>
<dbReference type="Pfam" id="PF07517">
    <property type="entry name" value="SecA_DEAD"/>
    <property type="match status" value="1"/>
</dbReference>
<dbReference type="SUPFAM" id="SSF53300">
    <property type="entry name" value="vWA-like"/>
    <property type="match status" value="1"/>
</dbReference>
<evidence type="ECO:0000313" key="3">
    <source>
        <dbReference type="EMBL" id="ETO06651.1"/>
    </source>
</evidence>
<dbReference type="OrthoDB" id="27934at2759"/>
<comment type="caution">
    <text evidence="3">The sequence shown here is derived from an EMBL/GenBank/DDBJ whole genome shotgun (WGS) entry which is preliminary data.</text>
</comment>
<name>X6LZ50_RETFI</name>
<dbReference type="EMBL" id="ASPP01026932">
    <property type="protein sequence ID" value="ETO06651.1"/>
    <property type="molecule type" value="Genomic_DNA"/>
</dbReference>
<keyword evidence="4" id="KW-1185">Reference proteome</keyword>
<dbReference type="Gene3D" id="3.40.50.300">
    <property type="entry name" value="P-loop containing nucleotide triphosphate hydrolases"/>
    <property type="match status" value="2"/>
</dbReference>
<evidence type="ECO:0000259" key="2">
    <source>
        <dbReference type="Pfam" id="PF07517"/>
    </source>
</evidence>
<dbReference type="GO" id="GO:0005524">
    <property type="term" value="F:ATP binding"/>
    <property type="evidence" value="ECO:0007669"/>
    <property type="project" value="InterPro"/>
</dbReference>
<dbReference type="Proteomes" id="UP000023152">
    <property type="component" value="Unassembled WGS sequence"/>
</dbReference>
<feature type="domain" description="SecA DEAD-like N-terminal" evidence="2">
    <location>
        <begin position="68"/>
        <end position="124"/>
    </location>
</feature>
<dbReference type="InterPro" id="IPR011115">
    <property type="entry name" value="SecA_DEAD"/>
</dbReference>
<dbReference type="AlphaFoldDB" id="X6LZ50"/>
<dbReference type="SUPFAM" id="SSF52540">
    <property type="entry name" value="P-loop containing nucleoside triphosphate hydrolases"/>
    <property type="match status" value="2"/>
</dbReference>
<dbReference type="InterPro" id="IPR036465">
    <property type="entry name" value="vWFA_dom_sf"/>
</dbReference>
<dbReference type="GO" id="GO:0006605">
    <property type="term" value="P:protein targeting"/>
    <property type="evidence" value="ECO:0007669"/>
    <property type="project" value="InterPro"/>
</dbReference>
<dbReference type="GO" id="GO:0006886">
    <property type="term" value="P:intracellular protein transport"/>
    <property type="evidence" value="ECO:0007669"/>
    <property type="project" value="InterPro"/>
</dbReference>
<feature type="non-terminal residue" evidence="3">
    <location>
        <position position="1"/>
    </location>
</feature>
<dbReference type="InterPro" id="IPR027417">
    <property type="entry name" value="P-loop_NTPase"/>
</dbReference>
<feature type="region of interest" description="Disordered" evidence="1">
    <location>
        <begin position="672"/>
        <end position="693"/>
    </location>
</feature>
<evidence type="ECO:0000256" key="1">
    <source>
        <dbReference type="SAM" id="MobiDB-lite"/>
    </source>
</evidence>
<sequence>HISLHYALQNSQYYHDANGVNDKESYLLKPHAAQVIAIFCMLGIDEGKPGLINNFIGTGESKTALINNFVQIGTGEGKSIILAVTACALALFGFDVSCASYSEYLSCRDLKSFEPLFNAFGVTDHIHYGTFNQLCERLINDEGDVRKLVEHLLLSGEDRKEEQTFFNETARTTCAKILLIDEVDIFFSKEFYGSFYSPAATLRHDIITQLIDFIWSNREPRLTLNKVRGSPVYRACCNILKGWDSLLDEAIKDMLRDVYTFASHSYQVSNDKIGYKDQDSISYNVRYGYKTLFAYYHEHEQAKISDESFKQNVFISFQIGNFSYAEVPKNKIEKNVVKEDYHVSKYTYIPSLFGEHKLAFAEKNDIIIEDESIYFNALKTEIDYKLVGRTEGTKRAVLVFFDSIKSLKEFYESVNFAPMKSAAIVMTEENSFAEKESLIKRATTSGQIGLFTKSFGRGTDFASFLSEELSEETQIKGRTARQGGCGSYSLVLCEKALERFLITKNDIEKARKEGSFYPLLNSSRNRFFSTQYEDSKKYVADAAIQHKASEALIKAVKDSDIITVKEMLCEQNRGTDEKKCVRTMVLMDATGSMSHLLRKSKHAVSTMFERINPFWRKITLPTTLKCNLFFMEKVQPRYGDGNEAIEVVLAYVNRELKTYDVSQVILIGDAPPNTQREVEEKRRNSRHGTNSETSIWPYNGENYWKNTKLFSRLTYFKDELRQLRDFNIPVHAFFICERAEQSFRKIACATNGRCEKLDINSEKGSDQLTNLVSEEVLRNIGGSKGDTLVDAYKKKFSKSYTAQIPFF</sequence>
<dbReference type="PANTHER" id="PTHR30612">
    <property type="entry name" value="SECA INNER MEMBRANE COMPONENT OF SEC PROTEIN SECRETION SYSTEM"/>
    <property type="match status" value="1"/>
</dbReference>
<dbReference type="GO" id="GO:0017038">
    <property type="term" value="P:protein import"/>
    <property type="evidence" value="ECO:0007669"/>
    <property type="project" value="InterPro"/>
</dbReference>
<reference evidence="3 4" key="1">
    <citation type="journal article" date="2013" name="Curr. Biol.">
        <title>The Genome of the Foraminiferan Reticulomyxa filosa.</title>
        <authorList>
            <person name="Glockner G."/>
            <person name="Hulsmann N."/>
            <person name="Schleicher M."/>
            <person name="Noegel A.A."/>
            <person name="Eichinger L."/>
            <person name="Gallinger C."/>
            <person name="Pawlowski J."/>
            <person name="Sierra R."/>
            <person name="Euteneuer U."/>
            <person name="Pillet L."/>
            <person name="Moustafa A."/>
            <person name="Platzer M."/>
            <person name="Groth M."/>
            <person name="Szafranski K."/>
            <person name="Schliwa M."/>
        </authorList>
    </citation>
    <scope>NUCLEOTIDE SEQUENCE [LARGE SCALE GENOMIC DNA]</scope>
</reference>
<dbReference type="GO" id="GO:0016020">
    <property type="term" value="C:membrane"/>
    <property type="evidence" value="ECO:0007669"/>
    <property type="project" value="InterPro"/>
</dbReference>
<organism evidence="3 4">
    <name type="scientific">Reticulomyxa filosa</name>
    <dbReference type="NCBI Taxonomy" id="46433"/>
    <lineage>
        <taxon>Eukaryota</taxon>
        <taxon>Sar</taxon>
        <taxon>Rhizaria</taxon>
        <taxon>Retaria</taxon>
        <taxon>Foraminifera</taxon>
        <taxon>Monothalamids</taxon>
        <taxon>Reticulomyxidae</taxon>
        <taxon>Reticulomyxa</taxon>
    </lineage>
</organism>
<gene>
    <name evidence="3" type="ORF">RFI_30741</name>
</gene>
<dbReference type="PANTHER" id="PTHR30612:SF0">
    <property type="entry name" value="CHLOROPLAST PROTEIN-TRANSPORTING ATPASE"/>
    <property type="match status" value="1"/>
</dbReference>
<protein>
    <recommendedName>
        <fullName evidence="2">SecA DEAD-like N-terminal domain-containing protein</fullName>
    </recommendedName>
</protein>